<gene>
    <name evidence="2" type="ORF">K7G82_05545</name>
</gene>
<reference evidence="2 3" key="1">
    <citation type="submission" date="2021-08" db="EMBL/GenBank/DDBJ databases">
        <authorList>
            <person name="Tuo L."/>
        </authorList>
    </citation>
    <scope>NUCLEOTIDE SEQUENCE [LARGE SCALE GENOMIC DNA]</scope>
    <source>
        <strain evidence="2 3">JCM 31229</strain>
    </source>
</reference>
<keyword evidence="3" id="KW-1185">Reference proteome</keyword>
<dbReference type="SUPFAM" id="SSF54909">
    <property type="entry name" value="Dimeric alpha+beta barrel"/>
    <property type="match status" value="2"/>
</dbReference>
<name>A0ABS7PM18_9SPHN</name>
<feature type="domain" description="EthD" evidence="1">
    <location>
        <begin position="11"/>
        <end position="93"/>
    </location>
</feature>
<evidence type="ECO:0000259" key="1">
    <source>
        <dbReference type="Pfam" id="PF07110"/>
    </source>
</evidence>
<dbReference type="Proteomes" id="UP000706039">
    <property type="component" value="Unassembled WGS sequence"/>
</dbReference>
<comment type="caution">
    <text evidence="2">The sequence shown here is derived from an EMBL/GenBank/DDBJ whole genome shotgun (WGS) entry which is preliminary data.</text>
</comment>
<sequence length="253" mass="28438">MIKQIAFLKARPALETSTFIDLYEREHAPLVASLLPSLSGYRRSYVVPGLMVSRAHPGDESWRPDYDVVTQLWFRDAQALEACNTALADKAISGAIRTSEARLFRQGETRIATCEEFITPADTLQPRPAGHHGPPAIKLLGTIRKRSDMSRAAFVERYEHGHCALALRVLAKDGVPMFARYRRSFPTGDQSDFDVLTEVWFWTQDQYHQFLEIHADEKVGAAIAADEAELFDRNSITMVSVQEHISPIGAERP</sequence>
<accession>A0ABS7PM18</accession>
<feature type="domain" description="EthD" evidence="1">
    <location>
        <begin position="147"/>
        <end position="233"/>
    </location>
</feature>
<dbReference type="Gene3D" id="3.30.70.100">
    <property type="match status" value="2"/>
</dbReference>
<dbReference type="EMBL" id="JAINVV010000003">
    <property type="protein sequence ID" value="MBY8821745.1"/>
    <property type="molecule type" value="Genomic_DNA"/>
</dbReference>
<evidence type="ECO:0000313" key="3">
    <source>
        <dbReference type="Proteomes" id="UP000706039"/>
    </source>
</evidence>
<dbReference type="RefSeq" id="WP_222988832.1">
    <property type="nucleotide sequence ID" value="NZ_JAINVV010000003.1"/>
</dbReference>
<protein>
    <submittedName>
        <fullName evidence="2">EthD domain-containing protein</fullName>
    </submittedName>
</protein>
<organism evidence="2 3">
    <name type="scientific">Sphingomonas colocasiae</name>
    <dbReference type="NCBI Taxonomy" id="1848973"/>
    <lineage>
        <taxon>Bacteria</taxon>
        <taxon>Pseudomonadati</taxon>
        <taxon>Pseudomonadota</taxon>
        <taxon>Alphaproteobacteria</taxon>
        <taxon>Sphingomonadales</taxon>
        <taxon>Sphingomonadaceae</taxon>
        <taxon>Sphingomonas</taxon>
    </lineage>
</organism>
<evidence type="ECO:0000313" key="2">
    <source>
        <dbReference type="EMBL" id="MBY8821745.1"/>
    </source>
</evidence>
<dbReference type="InterPro" id="IPR009799">
    <property type="entry name" value="EthD_dom"/>
</dbReference>
<dbReference type="InterPro" id="IPR011008">
    <property type="entry name" value="Dimeric_a/b-barrel"/>
</dbReference>
<dbReference type="Pfam" id="PF07110">
    <property type="entry name" value="EthD"/>
    <property type="match status" value="2"/>
</dbReference>
<proteinExistence type="predicted"/>